<dbReference type="InterPro" id="IPR050661">
    <property type="entry name" value="BglG_antiterminators"/>
</dbReference>
<dbReference type="OrthoDB" id="1646817at2"/>
<dbReference type="Gene3D" id="1.10.10.10">
    <property type="entry name" value="Winged helix-like DNA-binding domain superfamily/Winged helix DNA-binding domain"/>
    <property type="match status" value="1"/>
</dbReference>
<evidence type="ECO:0000259" key="3">
    <source>
        <dbReference type="Pfam" id="PF05043"/>
    </source>
</evidence>
<dbReference type="InterPro" id="IPR036388">
    <property type="entry name" value="WH-like_DNA-bd_sf"/>
</dbReference>
<evidence type="ECO:0000256" key="1">
    <source>
        <dbReference type="ARBA" id="ARBA00023015"/>
    </source>
</evidence>
<dbReference type="InterPro" id="IPR007737">
    <property type="entry name" value="Mga_HTH"/>
</dbReference>
<dbReference type="Pfam" id="PF08279">
    <property type="entry name" value="HTH_11"/>
    <property type="match status" value="1"/>
</dbReference>
<dbReference type="SUPFAM" id="SSF46785">
    <property type="entry name" value="Winged helix' DNA-binding domain"/>
    <property type="match status" value="1"/>
</dbReference>
<keyword evidence="2" id="KW-0804">Transcription</keyword>
<accession>A0A430AMY9</accession>
<evidence type="ECO:0000256" key="2">
    <source>
        <dbReference type="ARBA" id="ARBA00023163"/>
    </source>
</evidence>
<reference evidence="5 6" key="1">
    <citation type="submission" date="2017-05" db="EMBL/GenBank/DDBJ databases">
        <title>Vagococcus spp. assemblies.</title>
        <authorList>
            <person name="Gulvik C.A."/>
        </authorList>
    </citation>
    <scope>NUCLEOTIDE SEQUENCE [LARGE SCALE GENOMIC DNA]</scope>
    <source>
        <strain evidence="5 6">CCUG 51432</strain>
    </source>
</reference>
<comment type="caution">
    <text evidence="5">The sequence shown here is derived from an EMBL/GenBank/DDBJ whole genome shotgun (WGS) entry which is preliminary data.</text>
</comment>
<keyword evidence="6" id="KW-1185">Reference proteome</keyword>
<dbReference type="PANTHER" id="PTHR30185:SF18">
    <property type="entry name" value="TRANSCRIPTIONAL REGULATOR MTLR"/>
    <property type="match status" value="1"/>
</dbReference>
<dbReference type="AlphaFoldDB" id="A0A430AMY9"/>
<gene>
    <name evidence="5" type="ORF">CBF29_11330</name>
</gene>
<evidence type="ECO:0008006" key="7">
    <source>
        <dbReference type="Google" id="ProtNLM"/>
    </source>
</evidence>
<dbReference type="PANTHER" id="PTHR30185">
    <property type="entry name" value="CRYPTIC BETA-GLUCOSIDE BGL OPERON ANTITERMINATOR"/>
    <property type="match status" value="1"/>
</dbReference>
<evidence type="ECO:0000313" key="5">
    <source>
        <dbReference type="EMBL" id="RSU09436.1"/>
    </source>
</evidence>
<proteinExistence type="predicted"/>
<dbReference type="InterPro" id="IPR036390">
    <property type="entry name" value="WH_DNA-bd_sf"/>
</dbReference>
<name>A0A430AMY9_9ENTE</name>
<dbReference type="Proteomes" id="UP000287605">
    <property type="component" value="Unassembled WGS sequence"/>
</dbReference>
<protein>
    <recommendedName>
        <fullName evidence="7">HTH domain-containing protein</fullName>
    </recommendedName>
</protein>
<keyword evidence="1" id="KW-0805">Transcription regulation</keyword>
<sequence>MRKLLDNSTRRRLAILEQLNDSSSWISSSELAEKNNASLRTINSDVQFLKENWYPNIIIETSKKNGVRLSTPPSSHAQIIYHDIVKNSEAFILLEKIFFDPTINLEDWEERVYISQSSLHRLAGQISRAIRKYELVLDKRPLHIANIHEIHVRYFFTSYFNEIYFIHSWPFDFNRQKIIALAGSIFDHFFESSKGHHDDMLLIYLMPTE</sequence>
<evidence type="ECO:0000259" key="4">
    <source>
        <dbReference type="Pfam" id="PF08279"/>
    </source>
</evidence>
<evidence type="ECO:0000313" key="6">
    <source>
        <dbReference type="Proteomes" id="UP000287605"/>
    </source>
</evidence>
<organism evidence="5 6">
    <name type="scientific">Vagococcus elongatus</name>
    <dbReference type="NCBI Taxonomy" id="180344"/>
    <lineage>
        <taxon>Bacteria</taxon>
        <taxon>Bacillati</taxon>
        <taxon>Bacillota</taxon>
        <taxon>Bacilli</taxon>
        <taxon>Lactobacillales</taxon>
        <taxon>Enterococcaceae</taxon>
        <taxon>Vagococcus</taxon>
    </lineage>
</organism>
<dbReference type="Pfam" id="PF05043">
    <property type="entry name" value="Mga"/>
    <property type="match status" value="1"/>
</dbReference>
<feature type="domain" description="Helix-turn-helix type 11" evidence="4">
    <location>
        <begin position="11"/>
        <end position="68"/>
    </location>
</feature>
<dbReference type="RefSeq" id="WP_126809840.1">
    <property type="nucleotide sequence ID" value="NZ_NGKA01000021.1"/>
</dbReference>
<dbReference type="InterPro" id="IPR013196">
    <property type="entry name" value="HTH_11"/>
</dbReference>
<dbReference type="EMBL" id="NGKA01000021">
    <property type="protein sequence ID" value="RSU09436.1"/>
    <property type="molecule type" value="Genomic_DNA"/>
</dbReference>
<feature type="domain" description="Mga helix-turn-helix" evidence="3">
    <location>
        <begin position="76"/>
        <end position="160"/>
    </location>
</feature>